<dbReference type="RefSeq" id="WP_169223582.1">
    <property type="nucleotide sequence ID" value="NZ_JABBGC010000001.1"/>
</dbReference>
<comment type="caution">
    <text evidence="1">The sequence shown here is derived from an EMBL/GenBank/DDBJ whole genome shotgun (WGS) entry which is preliminary data.</text>
</comment>
<dbReference type="Proteomes" id="UP000583266">
    <property type="component" value="Unassembled WGS sequence"/>
</dbReference>
<dbReference type="PROSITE" id="PS51257">
    <property type="entry name" value="PROKAR_LIPOPROTEIN"/>
    <property type="match status" value="1"/>
</dbReference>
<protein>
    <submittedName>
        <fullName evidence="1">Uncharacterized protein</fullName>
    </submittedName>
</protein>
<evidence type="ECO:0000313" key="1">
    <source>
        <dbReference type="EMBL" id="NML36457.1"/>
    </source>
</evidence>
<dbReference type="EMBL" id="JABBGC010000001">
    <property type="protein sequence ID" value="NML36457.1"/>
    <property type="molecule type" value="Genomic_DNA"/>
</dbReference>
<gene>
    <name evidence="1" type="ORF">HHL17_04545</name>
</gene>
<name>A0A848GF97_9BACT</name>
<keyword evidence="2" id="KW-1185">Reference proteome</keyword>
<evidence type="ECO:0000313" key="2">
    <source>
        <dbReference type="Proteomes" id="UP000583266"/>
    </source>
</evidence>
<dbReference type="AlphaFoldDB" id="A0A848GF97"/>
<organism evidence="1 2">
    <name type="scientific">Chitinophaga fulva</name>
    <dbReference type="NCBI Taxonomy" id="2728842"/>
    <lineage>
        <taxon>Bacteria</taxon>
        <taxon>Pseudomonadati</taxon>
        <taxon>Bacteroidota</taxon>
        <taxon>Chitinophagia</taxon>
        <taxon>Chitinophagales</taxon>
        <taxon>Chitinophagaceae</taxon>
        <taxon>Chitinophaga</taxon>
    </lineage>
</organism>
<reference evidence="1 2" key="1">
    <citation type="submission" date="2020-04" db="EMBL/GenBank/DDBJ databases">
        <title>Chitinophaga sp. G-6-1-13 sp. nov., isolated from soil.</title>
        <authorList>
            <person name="Dahal R.H."/>
            <person name="Chaudhary D.K."/>
        </authorList>
    </citation>
    <scope>NUCLEOTIDE SEQUENCE [LARGE SCALE GENOMIC DNA]</scope>
    <source>
        <strain evidence="1 2">G-6-1-13</strain>
    </source>
</reference>
<accession>A0A848GF97</accession>
<proteinExistence type="predicted"/>
<sequence>MRHYRYMTVLLTIFGFIACHQDNNTTGKTTAAAKFEPLPAYFNGEREHIRTGSFSLHKTVTLNGVSDTAHIDGTDSTALKDLLKPFADIDLNKPSLRDEYDTSSLYDPFSGRKSVIYKSKGKQTFPSEVTMELDKNGTIQQVNVHSYTVNMVYEFRQDLLYQRNKNIRIATYQKIAFLTPKEIEVNVAVTPKNRM</sequence>